<feature type="domain" description="DUF732" evidence="2">
    <location>
        <begin position="26"/>
        <end position="98"/>
    </location>
</feature>
<evidence type="ECO:0000259" key="2">
    <source>
        <dbReference type="Pfam" id="PF05305"/>
    </source>
</evidence>
<dbReference type="AlphaFoldDB" id="A0A7I7P1B4"/>
<sequence>MRLLAAFVATTLTSVIVAAPAATDPDTDFGNELHTYGIYGQRDHNAWIGKTTCERLQRGIDKDVYASATFVGSNLAHGATTGQAWQFLAAALGTYCPDQLRRFDVATQ</sequence>
<protein>
    <recommendedName>
        <fullName evidence="2">DUF732 domain-containing protein</fullName>
    </recommendedName>
</protein>
<gene>
    <name evidence="3" type="ORF">MSEO_30540</name>
</gene>
<accession>A0A7I7P1B4</accession>
<feature type="signal peptide" evidence="1">
    <location>
        <begin position="1"/>
        <end position="18"/>
    </location>
</feature>
<evidence type="ECO:0000313" key="4">
    <source>
        <dbReference type="Proteomes" id="UP000466632"/>
    </source>
</evidence>
<dbReference type="Proteomes" id="UP000466632">
    <property type="component" value="Chromosome"/>
</dbReference>
<organism evidence="3 4">
    <name type="scientific">Mycobacterium seoulense</name>
    <dbReference type="NCBI Taxonomy" id="386911"/>
    <lineage>
        <taxon>Bacteria</taxon>
        <taxon>Bacillati</taxon>
        <taxon>Actinomycetota</taxon>
        <taxon>Actinomycetes</taxon>
        <taxon>Mycobacteriales</taxon>
        <taxon>Mycobacteriaceae</taxon>
        <taxon>Mycobacterium</taxon>
    </lineage>
</organism>
<evidence type="ECO:0000313" key="3">
    <source>
        <dbReference type="EMBL" id="BBY02555.1"/>
    </source>
</evidence>
<keyword evidence="1" id="KW-0732">Signal</keyword>
<dbReference type="EMBL" id="AP022582">
    <property type="protein sequence ID" value="BBY02555.1"/>
    <property type="molecule type" value="Genomic_DNA"/>
</dbReference>
<dbReference type="RefSeq" id="WP_163681533.1">
    <property type="nucleotide sequence ID" value="NZ_AP022582.1"/>
</dbReference>
<dbReference type="InterPro" id="IPR007969">
    <property type="entry name" value="DUF732"/>
</dbReference>
<feature type="chain" id="PRO_5039728802" description="DUF732 domain-containing protein" evidence="1">
    <location>
        <begin position="19"/>
        <end position="108"/>
    </location>
</feature>
<keyword evidence="4" id="KW-1185">Reference proteome</keyword>
<dbReference type="Pfam" id="PF05305">
    <property type="entry name" value="DUF732"/>
    <property type="match status" value="1"/>
</dbReference>
<reference evidence="3 4" key="1">
    <citation type="journal article" date="2019" name="Emerg. Microbes Infect.">
        <title>Comprehensive subspecies identification of 175 nontuberculous mycobacteria species based on 7547 genomic profiles.</title>
        <authorList>
            <person name="Matsumoto Y."/>
            <person name="Kinjo T."/>
            <person name="Motooka D."/>
            <person name="Nabeya D."/>
            <person name="Jung N."/>
            <person name="Uechi K."/>
            <person name="Horii T."/>
            <person name="Iida T."/>
            <person name="Fujita J."/>
            <person name="Nakamura S."/>
        </authorList>
    </citation>
    <scope>NUCLEOTIDE SEQUENCE [LARGE SCALE GENOMIC DNA]</scope>
    <source>
        <strain evidence="3 4">JCM 16018</strain>
    </source>
</reference>
<name>A0A7I7P1B4_9MYCO</name>
<proteinExistence type="predicted"/>
<dbReference type="KEGG" id="mseo:MSEO_30540"/>
<evidence type="ECO:0000256" key="1">
    <source>
        <dbReference type="SAM" id="SignalP"/>
    </source>
</evidence>